<organism evidence="3">
    <name type="scientific">marine sediment metagenome</name>
    <dbReference type="NCBI Taxonomy" id="412755"/>
    <lineage>
        <taxon>unclassified sequences</taxon>
        <taxon>metagenomes</taxon>
        <taxon>ecological metagenomes</taxon>
    </lineage>
</organism>
<feature type="non-terminal residue" evidence="3">
    <location>
        <position position="1"/>
    </location>
</feature>
<dbReference type="PROSITE" id="PS51347">
    <property type="entry name" value="PHOSPHOTRIESTERASE_2"/>
    <property type="match status" value="1"/>
</dbReference>
<dbReference type="GO" id="GO:0008270">
    <property type="term" value="F:zinc ion binding"/>
    <property type="evidence" value="ECO:0007669"/>
    <property type="project" value="InterPro"/>
</dbReference>
<proteinExistence type="predicted"/>
<dbReference type="PANTHER" id="PTHR10819:SF3">
    <property type="entry name" value="PHOSPHOTRIESTERASE-RELATED PROTEIN"/>
    <property type="match status" value="1"/>
</dbReference>
<protein>
    <recommendedName>
        <fullName evidence="4">Phosphotriesterase-related protein</fullName>
    </recommendedName>
</protein>
<dbReference type="Pfam" id="PF02126">
    <property type="entry name" value="PTE"/>
    <property type="match status" value="1"/>
</dbReference>
<comment type="caution">
    <text evidence="3">The sequence shown here is derived from an EMBL/GenBank/DDBJ whole genome shotgun (WGS) entry which is preliminary data.</text>
</comment>
<sequence>SKEAAAGALELLADLSVFFKEPAEASAREIAHQPLSLENLYIVRYNCNDNLDNLRLTDENLAVKEAMRFKLAGGCTIVEMSSIGLSRDPMGLARISRATGLNIIMGTGFYLCASQSSETMAMTEGEMTKLLIKDIKEGAGNSGVRAGVIGEVGVNAPIEEFERKSLRSAASAQQETGAMINVHPSHPIVKEELVLENVGILKETGADLTRVVISHMDCMEFSSEIIHKLLDMGCCVEYDTFGIEGIYTPYFGLHQNTPTDKQRIQDIMRLINGGYIEQITIATDRCNKYLLTSYGGGGYEHILRNDVPLMKTLGMTEKQINTLLVENPKRLLALDK</sequence>
<name>A0A0F8VZT2_9ZZZZ</name>
<evidence type="ECO:0000256" key="2">
    <source>
        <dbReference type="ARBA" id="ARBA00022801"/>
    </source>
</evidence>
<reference evidence="3" key="1">
    <citation type="journal article" date="2015" name="Nature">
        <title>Complex archaea that bridge the gap between prokaryotes and eukaryotes.</title>
        <authorList>
            <person name="Spang A."/>
            <person name="Saw J.H."/>
            <person name="Jorgensen S.L."/>
            <person name="Zaremba-Niedzwiedzka K."/>
            <person name="Martijn J."/>
            <person name="Lind A.E."/>
            <person name="van Eijk R."/>
            <person name="Schleper C."/>
            <person name="Guy L."/>
            <person name="Ettema T.J."/>
        </authorList>
    </citation>
    <scope>NUCLEOTIDE SEQUENCE</scope>
</reference>
<dbReference type="PANTHER" id="PTHR10819">
    <property type="entry name" value="PHOSPHOTRIESTERASE-RELATED"/>
    <property type="match status" value="1"/>
</dbReference>
<dbReference type="SUPFAM" id="SSF51556">
    <property type="entry name" value="Metallo-dependent hydrolases"/>
    <property type="match status" value="1"/>
</dbReference>
<dbReference type="EMBL" id="LAZR01068304">
    <property type="protein sequence ID" value="KKK49892.1"/>
    <property type="molecule type" value="Genomic_DNA"/>
</dbReference>
<evidence type="ECO:0008006" key="4">
    <source>
        <dbReference type="Google" id="ProtNLM"/>
    </source>
</evidence>
<gene>
    <name evidence="3" type="ORF">LCGC14_3130480</name>
</gene>
<accession>A0A0F8VZT2</accession>
<evidence type="ECO:0000256" key="1">
    <source>
        <dbReference type="ARBA" id="ARBA00022723"/>
    </source>
</evidence>
<dbReference type="Gene3D" id="3.20.20.140">
    <property type="entry name" value="Metal-dependent hydrolases"/>
    <property type="match status" value="1"/>
</dbReference>
<dbReference type="GO" id="GO:0016787">
    <property type="term" value="F:hydrolase activity"/>
    <property type="evidence" value="ECO:0007669"/>
    <property type="project" value="UniProtKB-KW"/>
</dbReference>
<dbReference type="InterPro" id="IPR001559">
    <property type="entry name" value="Phosphotriesterase"/>
</dbReference>
<evidence type="ECO:0000313" key="3">
    <source>
        <dbReference type="EMBL" id="KKK49892.1"/>
    </source>
</evidence>
<dbReference type="InterPro" id="IPR032466">
    <property type="entry name" value="Metal_Hydrolase"/>
</dbReference>
<keyword evidence="1" id="KW-0479">Metal-binding</keyword>
<dbReference type="AlphaFoldDB" id="A0A0F8VZT2"/>
<keyword evidence="2" id="KW-0378">Hydrolase</keyword>